<gene>
    <name evidence="2" type="ORF">DARMORV10_A01P03350.1</name>
</gene>
<feature type="transmembrane region" description="Helical" evidence="1">
    <location>
        <begin position="556"/>
        <end position="575"/>
    </location>
</feature>
<dbReference type="AlphaFoldDB" id="A0A816XHR4"/>
<organism evidence="2">
    <name type="scientific">Brassica napus</name>
    <name type="common">Rape</name>
    <dbReference type="NCBI Taxonomy" id="3708"/>
    <lineage>
        <taxon>Eukaryota</taxon>
        <taxon>Viridiplantae</taxon>
        <taxon>Streptophyta</taxon>
        <taxon>Embryophyta</taxon>
        <taxon>Tracheophyta</taxon>
        <taxon>Spermatophyta</taxon>
        <taxon>Magnoliopsida</taxon>
        <taxon>eudicotyledons</taxon>
        <taxon>Gunneridae</taxon>
        <taxon>Pentapetalae</taxon>
        <taxon>rosids</taxon>
        <taxon>malvids</taxon>
        <taxon>Brassicales</taxon>
        <taxon>Brassicaceae</taxon>
        <taxon>Brassiceae</taxon>
        <taxon>Brassica</taxon>
    </lineage>
</organism>
<feature type="transmembrane region" description="Helical" evidence="1">
    <location>
        <begin position="332"/>
        <end position="352"/>
    </location>
</feature>
<keyword evidence="1" id="KW-0812">Transmembrane</keyword>
<dbReference type="EMBL" id="HG994355">
    <property type="protein sequence ID" value="CAF2146884.1"/>
    <property type="molecule type" value="Genomic_DNA"/>
</dbReference>
<feature type="transmembrane region" description="Helical" evidence="1">
    <location>
        <begin position="302"/>
        <end position="320"/>
    </location>
</feature>
<accession>A0A816XHR4</accession>
<keyword evidence="1" id="KW-0472">Membrane</keyword>
<evidence type="ECO:0000256" key="1">
    <source>
        <dbReference type="SAM" id="Phobius"/>
    </source>
</evidence>
<protein>
    <submittedName>
        <fullName evidence="2">(rape) hypothetical protein</fullName>
    </submittedName>
</protein>
<evidence type="ECO:0000313" key="2">
    <source>
        <dbReference type="EMBL" id="CAF2146884.1"/>
    </source>
</evidence>
<feature type="transmembrane region" description="Helical" evidence="1">
    <location>
        <begin position="160"/>
        <end position="184"/>
    </location>
</feature>
<keyword evidence="1" id="KW-1133">Transmembrane helix</keyword>
<feature type="transmembrane region" description="Helical" evidence="1">
    <location>
        <begin position="595"/>
        <end position="615"/>
    </location>
</feature>
<dbReference type="PANTHER" id="PTHR13145">
    <property type="entry name" value="SSM4 PROTEIN"/>
    <property type="match status" value="1"/>
</dbReference>
<reference evidence="2" key="1">
    <citation type="submission" date="2021-01" db="EMBL/GenBank/DDBJ databases">
        <authorList>
            <consortium name="Genoscope - CEA"/>
            <person name="William W."/>
        </authorList>
    </citation>
    <scope>NUCLEOTIDE SEQUENCE</scope>
</reference>
<feature type="transmembrane region" description="Helical" evidence="1">
    <location>
        <begin position="408"/>
        <end position="435"/>
    </location>
</feature>
<feature type="transmembrane region" description="Helical" evidence="1">
    <location>
        <begin position="707"/>
        <end position="728"/>
    </location>
</feature>
<feature type="transmembrane region" description="Helical" evidence="1">
    <location>
        <begin position="122"/>
        <end position="140"/>
    </location>
</feature>
<name>A0A816XHR4_BRANA</name>
<feature type="transmembrane region" description="Helical" evidence="1">
    <location>
        <begin position="734"/>
        <end position="753"/>
    </location>
</feature>
<sequence length="761" mass="86280">MDAFVEENKIVFVKWCRICGCVCLHCRLRLPAEFRPCVCSSTKVHQNWIVLGLDRHDFNNCKVCAALGLNQQPRTLQPQIFSRHQLRRATPEWLPSKLWGLLLGATSRIFSWVLVRALRISVWLLVLLLNAFCFSLHSWGLETAIDSQGGLQVSGIIGSLLSALSYNGLVAQFLTIITLLRLIVEDIWGFHLEIGNHLPYAQLLWTPLRILSDWWHDLLLSRGFFHTILDGPRDVVVCPRKAELNDFGAGRRLLFFLDDNSFAVLAISVYVSCLFSFLPYLIGISVLNFPLIDNIGFVSNSSPIFTGYSVMVAISVEYLVMKLASIDMLRQLLLYISLAPFILLYGLLAPLFRNPLNVVNEAIQFLSRINYKLLICPLLLGFHMDFCTIPVTGTSYSRKIEFVSGYPLCILIHWFCGYTWLVLSSAFMRLIYKIIGGQRASWFLEDVTDINKLHYAQFLAAFAFQEALIFSVVHLPTDTISLVSSSFFPLHFWVYDTRILFGSVAAYGFLVRVGVHEWLAELIGASVEPIVRMWITTVSSWLQWMQTERFVLREGVMLFLAALSMYLVSLASMVLPVLVGRVFFQLISFAKQDDLYGFCIGCVLLRSIFKYNHIWTWIGNGIMNSSETLLVLLVDIIVIIPSLVPQDETPGFFSVQDRLIGLAILHIWTYLTVFTRINRFQNVAWRERLQRIRGGIIYRFSSKYSSLLLGLVLETGLTTICFPLLVAGPISSSANLLCPVVILGLGFVAKVAVESVYLDFF</sequence>
<dbReference type="Proteomes" id="UP001295469">
    <property type="component" value="Chromosome A01"/>
</dbReference>
<proteinExistence type="predicted"/>
<feature type="transmembrane region" description="Helical" evidence="1">
    <location>
        <begin position="659"/>
        <end position="678"/>
    </location>
</feature>
<dbReference type="PANTHER" id="PTHR13145:SF3">
    <property type="entry name" value="RING_FYVE_PHD ZINC FINGER SUPERFAMILY PROTEIN"/>
    <property type="match status" value="1"/>
</dbReference>
<feature type="transmembrane region" description="Helical" evidence="1">
    <location>
        <begin position="627"/>
        <end position="644"/>
    </location>
</feature>
<feature type="transmembrane region" description="Helical" evidence="1">
    <location>
        <begin position="261"/>
        <end position="282"/>
    </location>
</feature>